<organism evidence="2 3">
    <name type="scientific">Sulfolobus tengchongensis</name>
    <dbReference type="NCBI Taxonomy" id="207809"/>
    <lineage>
        <taxon>Archaea</taxon>
        <taxon>Thermoproteota</taxon>
        <taxon>Thermoprotei</taxon>
        <taxon>Sulfolobales</taxon>
        <taxon>Sulfolobaceae</taxon>
        <taxon>Sulfolobus</taxon>
    </lineage>
</organism>
<keyword evidence="1" id="KW-0472">Membrane</keyword>
<dbReference type="EMBL" id="CP146016">
    <property type="protein sequence ID" value="WWQ60734.1"/>
    <property type="molecule type" value="Genomic_DNA"/>
</dbReference>
<evidence type="ECO:0000256" key="1">
    <source>
        <dbReference type="SAM" id="Phobius"/>
    </source>
</evidence>
<keyword evidence="3" id="KW-1185">Reference proteome</keyword>
<proteinExistence type="predicted"/>
<keyword evidence="1" id="KW-0812">Transmembrane</keyword>
<name>A0AAX4L0S8_9CREN</name>
<dbReference type="AlphaFoldDB" id="A0AAX4L0S8"/>
<reference evidence="2 3" key="1">
    <citation type="submission" date="2024-02" db="EMBL/GenBank/DDBJ databases">
        <title>STSV induces naive adaptation in Sulfolobus.</title>
        <authorList>
            <person name="Xiang X."/>
            <person name="Song M."/>
        </authorList>
    </citation>
    <scope>NUCLEOTIDE SEQUENCE [LARGE SCALE GENOMIC DNA]</scope>
    <source>
        <strain evidence="2 3">RT2</strain>
    </source>
</reference>
<protein>
    <submittedName>
        <fullName evidence="2">Uncharacterized protein</fullName>
    </submittedName>
</protein>
<dbReference type="Proteomes" id="UP001432202">
    <property type="component" value="Chromosome"/>
</dbReference>
<feature type="transmembrane region" description="Helical" evidence="1">
    <location>
        <begin position="6"/>
        <end position="28"/>
    </location>
</feature>
<gene>
    <name evidence="2" type="ORF">V6M85_01255</name>
</gene>
<accession>A0AAX4L0S8</accession>
<feature type="transmembrane region" description="Helical" evidence="1">
    <location>
        <begin position="81"/>
        <end position="98"/>
    </location>
</feature>
<dbReference type="RefSeq" id="WP_338601986.1">
    <property type="nucleotide sequence ID" value="NZ_CP146016.1"/>
</dbReference>
<feature type="transmembrane region" description="Helical" evidence="1">
    <location>
        <begin position="35"/>
        <end position="53"/>
    </location>
</feature>
<evidence type="ECO:0000313" key="3">
    <source>
        <dbReference type="Proteomes" id="UP001432202"/>
    </source>
</evidence>
<dbReference type="GeneID" id="89335354"/>
<evidence type="ECO:0000313" key="2">
    <source>
        <dbReference type="EMBL" id="WWQ60734.1"/>
    </source>
</evidence>
<keyword evidence="1" id="KW-1133">Transmembrane helix</keyword>
<sequence>MLPLPALTTSGIISLVIAFLLGLLIGLLIRKIIQIGLIVLAIVIILIAVGYISPQDVINFLHSLSAKLPYILSNAEGLKSIIPYSSLAFIIGFIIGIIKG</sequence>